<dbReference type="PANTHER" id="PTHR46268">
    <property type="entry name" value="STRESS RESPONSE PROTEIN NHAX"/>
    <property type="match status" value="1"/>
</dbReference>
<evidence type="ECO:0000313" key="3">
    <source>
        <dbReference type="EMBL" id="NVN48341.1"/>
    </source>
</evidence>
<dbReference type="EMBL" id="JABFYL010000003">
    <property type="protein sequence ID" value="NVN48341.1"/>
    <property type="molecule type" value="Genomic_DNA"/>
</dbReference>
<name>A0A850PCY0_9MYCO</name>
<evidence type="ECO:0000256" key="1">
    <source>
        <dbReference type="ARBA" id="ARBA00008791"/>
    </source>
</evidence>
<dbReference type="RefSeq" id="WP_178356813.1">
    <property type="nucleotide sequence ID" value="NZ_JABFYL010000003.1"/>
</dbReference>
<feature type="domain" description="UspA" evidence="2">
    <location>
        <begin position="160"/>
        <end position="291"/>
    </location>
</feature>
<proteinExistence type="inferred from homology"/>
<gene>
    <name evidence="3" type="ORF">HLY00_3565</name>
</gene>
<evidence type="ECO:0000259" key="2">
    <source>
        <dbReference type="Pfam" id="PF00582"/>
    </source>
</evidence>
<organism evidence="3 4">
    <name type="scientific">Mycolicibacterium hippocampi</name>
    <dbReference type="NCBI Taxonomy" id="659824"/>
    <lineage>
        <taxon>Bacteria</taxon>
        <taxon>Bacillati</taxon>
        <taxon>Actinomycetota</taxon>
        <taxon>Actinomycetes</taxon>
        <taxon>Mycobacteriales</taxon>
        <taxon>Mycobacteriaceae</taxon>
        <taxon>Mycolicibacterium</taxon>
    </lineage>
</organism>
<dbReference type="SUPFAM" id="SSF52402">
    <property type="entry name" value="Adenine nucleotide alpha hydrolases-like"/>
    <property type="match status" value="2"/>
</dbReference>
<dbReference type="InterPro" id="IPR014729">
    <property type="entry name" value="Rossmann-like_a/b/a_fold"/>
</dbReference>
<dbReference type="Proteomes" id="UP000570517">
    <property type="component" value="Unassembled WGS sequence"/>
</dbReference>
<dbReference type="InterPro" id="IPR006015">
    <property type="entry name" value="Universal_stress_UspA"/>
</dbReference>
<evidence type="ECO:0000313" key="4">
    <source>
        <dbReference type="Proteomes" id="UP000570517"/>
    </source>
</evidence>
<dbReference type="PANTHER" id="PTHR46268:SF6">
    <property type="entry name" value="UNIVERSAL STRESS PROTEIN UP12"/>
    <property type="match status" value="1"/>
</dbReference>
<accession>A0A850PCY0</accession>
<comment type="similarity">
    <text evidence="1">Belongs to the universal stress protein A family.</text>
</comment>
<sequence length="294" mass="31141">MSSSSAHPGIVVGVDGSPQSDAAVEWAVRAAALRGVALVLVHALTDPSATAWLDVPLPEDYWESRRKTAEVLLDDATRIARGALPVTQSLTVDRALVTGSPRAVLVDMSEHADMVVVGCRGLRAIQRAVLGSVSAGLVHHARCPVAVVREAPSEDLREAPILVGIDGSPVSERAVAIAFDEASRRGVDLVALHTWLESTDDFIGVGWPDVREQADEILAERLAGWQQRYPDVSVHRVVAMDNPIRQLLELSGSAQLMVVGSHGRGGLVGLLLGSVSSAVVQSARIPVIVARSRP</sequence>
<protein>
    <submittedName>
        <fullName evidence="3">Universal stress protein family</fullName>
    </submittedName>
</protein>
<dbReference type="PRINTS" id="PR01438">
    <property type="entry name" value="UNVRSLSTRESS"/>
</dbReference>
<keyword evidence="4" id="KW-1185">Reference proteome</keyword>
<dbReference type="AlphaFoldDB" id="A0A850PCY0"/>
<dbReference type="InterPro" id="IPR006016">
    <property type="entry name" value="UspA"/>
</dbReference>
<dbReference type="Gene3D" id="3.40.50.620">
    <property type="entry name" value="HUPs"/>
    <property type="match status" value="2"/>
</dbReference>
<comment type="caution">
    <text evidence="3">The sequence shown here is derived from an EMBL/GenBank/DDBJ whole genome shotgun (WGS) entry which is preliminary data.</text>
</comment>
<feature type="domain" description="UspA" evidence="2">
    <location>
        <begin position="10"/>
        <end position="149"/>
    </location>
</feature>
<dbReference type="Pfam" id="PF00582">
    <property type="entry name" value="Usp"/>
    <property type="match status" value="2"/>
</dbReference>
<reference evidence="3 4" key="1">
    <citation type="submission" date="2020-05" db="EMBL/GenBank/DDBJ databases">
        <title>Draft genome sequence of Mycobacterium hippocampi DL, isolated from European seabass, Dicentrarchus labrax, reared in fish farms.</title>
        <authorList>
            <person name="Stathopoulou P."/>
            <person name="Asimakis E."/>
            <person name="Tzokas K."/>
            <person name="Batargias C."/>
            <person name="Tsiamis G."/>
        </authorList>
    </citation>
    <scope>NUCLEOTIDE SEQUENCE [LARGE SCALE GENOMIC DNA]</scope>
    <source>
        <strain evidence="3 4">DL</strain>
    </source>
</reference>